<dbReference type="EMBL" id="CP057975">
    <property type="protein sequence ID" value="QMP43985.1"/>
    <property type="molecule type" value="Genomic_DNA"/>
</dbReference>
<name>A0A0A1A7U9_ECOLX</name>
<dbReference type="EMBL" id="RQTU01000186">
    <property type="protein sequence ID" value="RRD68809.1"/>
    <property type="molecule type" value="Genomic_DNA"/>
</dbReference>
<accession>A0A0A1A7U9</accession>
<organism evidence="2 6">
    <name type="scientific">Escherichia coli</name>
    <dbReference type="NCBI Taxonomy" id="562"/>
    <lineage>
        <taxon>Bacteria</taxon>
        <taxon>Pseudomonadati</taxon>
        <taxon>Pseudomonadota</taxon>
        <taxon>Gammaproteobacteria</taxon>
        <taxon>Enterobacterales</taxon>
        <taxon>Enterobacteriaceae</taxon>
        <taxon>Escherichia</taxon>
    </lineage>
</organism>
<dbReference type="AlphaFoldDB" id="A0A0A1A7U9"/>
<proteinExistence type="predicted"/>
<dbReference type="Proteomes" id="UP000271008">
    <property type="component" value="Unassembled WGS sequence"/>
</dbReference>
<evidence type="ECO:0000313" key="6">
    <source>
        <dbReference type="Proteomes" id="UP000472856"/>
    </source>
</evidence>
<reference evidence="2 6" key="4">
    <citation type="submission" date="2020-02" db="EMBL/GenBank/DDBJ databases">
        <title>WGS of Carbapenem-Resistant Enterobacteriaceae.</title>
        <authorList>
            <person name="Tokajian S."/>
            <person name="El Chaar M."/>
            <person name="El Khoury M."/>
        </authorList>
    </citation>
    <scope>NUCLEOTIDE SEQUENCE [LARGE SCALE GENOMIC DNA]</scope>
    <source>
        <strain evidence="2 6">ECM_75</strain>
    </source>
</reference>
<reference evidence="1" key="3">
    <citation type="submission" date="2019-09" db="EMBL/GenBank/DDBJ databases">
        <authorList>
            <consortium name="NCBI Pathogen Detection Project"/>
        </authorList>
    </citation>
    <scope>NUCLEOTIDE SEQUENCE</scope>
    <source>
        <strain evidence="1">EC00605</strain>
    </source>
</reference>
<dbReference type="Proteomes" id="UP000472856">
    <property type="component" value="Unassembled WGS sequence"/>
</dbReference>
<reference evidence="4 5" key="2">
    <citation type="submission" date="2018-11" db="EMBL/GenBank/DDBJ databases">
        <title>Enterobacteriaceae from Patient.</title>
        <authorList>
            <person name="Shen C."/>
            <person name="Yang Y."/>
            <person name="Tian G."/>
        </authorList>
    </citation>
    <scope>NUCLEOTIDE SEQUENCE [LARGE SCALE GENOMIC DNA]</scope>
    <source>
        <strain evidence="4 5">GBGD28</strain>
    </source>
</reference>
<dbReference type="EMBL" id="JAAJRI010000025">
    <property type="protein sequence ID" value="NGE90858.1"/>
    <property type="molecule type" value="Genomic_DNA"/>
</dbReference>
<evidence type="ECO:0000313" key="1">
    <source>
        <dbReference type="EMBL" id="HAJ0999048.1"/>
    </source>
</evidence>
<protein>
    <submittedName>
        <fullName evidence="2">Uncharacterized protein</fullName>
    </submittedName>
</protein>
<gene>
    <name evidence="4" type="ORF">EIA08_28285</name>
    <name evidence="2" type="ORF">G5603_22155</name>
    <name evidence="1" type="ORF">HL601_26555</name>
    <name evidence="3" type="ORF">HVW04_03540</name>
</gene>
<sequence>MKKLVEKDFIDQMHDNKMWAVKFNFDGGQVLIKDYLELDIDYVINVDSSIGDGIVFHICPAKIIFECVSSFNIQLSSDTESEGYFNADCLYILEIKKKFIKNNKSHYSIIFCNNVGYIKLYAAKASLYISDEEVYKVGDSDSIPIEKRIK</sequence>
<evidence type="ECO:0000313" key="7">
    <source>
        <dbReference type="Proteomes" id="UP000514715"/>
    </source>
</evidence>
<evidence type="ECO:0000313" key="2">
    <source>
        <dbReference type="EMBL" id="NGE90858.1"/>
    </source>
</evidence>
<dbReference type="EMBL" id="DABGZR010000123">
    <property type="protein sequence ID" value="HAJ0999048.1"/>
    <property type="molecule type" value="Genomic_DNA"/>
</dbReference>
<dbReference type="Proteomes" id="UP000514715">
    <property type="component" value="Chromosome"/>
</dbReference>
<reference evidence="3 7" key="5">
    <citation type="submission" date="2020-06" db="EMBL/GenBank/DDBJ databases">
        <title>REHAB project genomes.</title>
        <authorList>
            <person name="Shaw L.P."/>
        </authorList>
    </citation>
    <scope>NUCLEOTIDE SEQUENCE [LARGE SCALE GENOMIC DNA]</scope>
    <source>
        <strain evidence="3 7">RHB07-C04</strain>
    </source>
</reference>
<dbReference type="RefSeq" id="WP_022645677.1">
    <property type="nucleotide sequence ID" value="NZ_AP022098.1"/>
</dbReference>
<evidence type="ECO:0000313" key="3">
    <source>
        <dbReference type="EMBL" id="QMP43985.1"/>
    </source>
</evidence>
<reference evidence="1" key="1">
    <citation type="journal article" date="2018" name="Genome Biol.">
        <title>SKESA: strategic k-mer extension for scrupulous assemblies.</title>
        <authorList>
            <person name="Souvorov A."/>
            <person name="Agarwala R."/>
            <person name="Lipman D.J."/>
        </authorList>
    </citation>
    <scope>NUCLEOTIDE SEQUENCE [LARGE SCALE GENOMIC DNA]</scope>
    <source>
        <strain evidence="1">EC00605</strain>
    </source>
</reference>
<evidence type="ECO:0000313" key="5">
    <source>
        <dbReference type="Proteomes" id="UP000271008"/>
    </source>
</evidence>
<evidence type="ECO:0000313" key="4">
    <source>
        <dbReference type="EMBL" id="RRD68809.1"/>
    </source>
</evidence>